<dbReference type="Gene3D" id="1.20.120.550">
    <property type="entry name" value="Membrane associated eicosanoid/glutathione metabolism-like domain"/>
    <property type="match status" value="1"/>
</dbReference>
<dbReference type="GO" id="GO:0016020">
    <property type="term" value="C:membrane"/>
    <property type="evidence" value="ECO:0007669"/>
    <property type="project" value="UniProtKB-SubCell"/>
</dbReference>
<dbReference type="AlphaFoldDB" id="A0A0Q9YM35"/>
<evidence type="ECO:0000313" key="6">
    <source>
        <dbReference type="EMBL" id="KRG18562.1"/>
    </source>
</evidence>
<keyword evidence="3 5" id="KW-1133">Transmembrane helix</keyword>
<comment type="subcellular location">
    <subcellularLocation>
        <location evidence="1">Membrane</location>
    </subcellularLocation>
</comment>
<dbReference type="InterPro" id="IPR001129">
    <property type="entry name" value="Membr-assoc_MAPEG"/>
</dbReference>
<proteinExistence type="predicted"/>
<evidence type="ECO:0000256" key="1">
    <source>
        <dbReference type="ARBA" id="ARBA00004370"/>
    </source>
</evidence>
<evidence type="ECO:0000313" key="8">
    <source>
        <dbReference type="Proteomes" id="UP000051494"/>
    </source>
</evidence>
<dbReference type="Pfam" id="PF01124">
    <property type="entry name" value="MAPEG"/>
    <property type="match status" value="1"/>
</dbReference>
<organism evidence="6">
    <name type="scientific">Candidatus Berkiella cookevillensis</name>
    <dbReference type="NCBI Taxonomy" id="437022"/>
    <lineage>
        <taxon>Bacteria</taxon>
        <taxon>Pseudomonadati</taxon>
        <taxon>Pseudomonadota</taxon>
        <taxon>Gammaproteobacteria</taxon>
        <taxon>Candidatus Berkiellales</taxon>
        <taxon>Candidatus Berkiellaceae</taxon>
        <taxon>Candidatus Berkiella</taxon>
    </lineage>
</organism>
<reference evidence="6" key="1">
    <citation type="submission" date="2015-09" db="EMBL/GenBank/DDBJ databases">
        <title>Draft Genome Sequences of Two Novel Amoeba-resistant Intranuclear Bacteria, Candidatus Berkiella cookevillensis and Candidatus Berkiella aquae.</title>
        <authorList>
            <person name="Mehari Y.T."/>
            <person name="Arivett B.A."/>
            <person name="Farone A.L."/>
            <person name="Gunderson J.H."/>
            <person name="Farone M.B."/>
        </authorList>
    </citation>
    <scope>NUCLEOTIDE SEQUENCE [LARGE SCALE GENOMIC DNA]</scope>
    <source>
        <strain evidence="6">CC99</strain>
    </source>
</reference>
<dbReference type="EMBL" id="LKHV01000006">
    <property type="protein sequence ID" value="KRG18562.1"/>
    <property type="molecule type" value="Genomic_DNA"/>
</dbReference>
<dbReference type="InterPro" id="IPR023352">
    <property type="entry name" value="MAPEG-like_dom_sf"/>
</dbReference>
<dbReference type="EMBL" id="LKHV02000001">
    <property type="protein sequence ID" value="MCS5707860.1"/>
    <property type="molecule type" value="Genomic_DNA"/>
</dbReference>
<feature type="transmembrane region" description="Helical" evidence="5">
    <location>
        <begin position="6"/>
        <end position="23"/>
    </location>
</feature>
<comment type="caution">
    <text evidence="6">The sequence shown here is derived from an EMBL/GenBank/DDBJ whole genome shotgun (WGS) entry which is preliminary data.</text>
</comment>
<name>A0A0Q9YM35_9GAMM</name>
<evidence type="ECO:0000256" key="4">
    <source>
        <dbReference type="ARBA" id="ARBA00023136"/>
    </source>
</evidence>
<keyword evidence="4 5" id="KW-0472">Membrane</keyword>
<dbReference type="OrthoDB" id="8537976at2"/>
<evidence type="ECO:0000256" key="5">
    <source>
        <dbReference type="SAM" id="Phobius"/>
    </source>
</evidence>
<dbReference type="RefSeq" id="WP_057624545.1">
    <property type="nucleotide sequence ID" value="NZ_LKHV02000001.1"/>
</dbReference>
<dbReference type="SUPFAM" id="SSF161084">
    <property type="entry name" value="MAPEG domain-like"/>
    <property type="match status" value="1"/>
</dbReference>
<gene>
    <name evidence="6" type="primary">yecN</name>
    <name evidence="7" type="ORF">CC99x_002975</name>
    <name evidence="6" type="ORF">CC99x_01447</name>
</gene>
<keyword evidence="2 5" id="KW-0812">Transmembrane</keyword>
<dbReference type="PANTHER" id="PTHR35814">
    <property type="match status" value="1"/>
</dbReference>
<dbReference type="PANTHER" id="PTHR35814:SF1">
    <property type="entry name" value="GLUTATHIONE S-TRANSFERASE-RELATED"/>
    <property type="match status" value="1"/>
</dbReference>
<evidence type="ECO:0000256" key="3">
    <source>
        <dbReference type="ARBA" id="ARBA00022989"/>
    </source>
</evidence>
<accession>A0A0Q9YM35</accession>
<sequence length="127" mass="13755">MIITSLYAGLFAILLLCLTLNVVRLRREHKIGLLDEGNIVLRKAIRMHGNATETIPILLILMGLAESNAASPLLLHVVGSVGFFCRVWHALGIAKSSGVSKGRLFGMLGTFLVILFLAVFNIVCALI</sequence>
<evidence type="ECO:0000256" key="2">
    <source>
        <dbReference type="ARBA" id="ARBA00022692"/>
    </source>
</evidence>
<protein>
    <submittedName>
        <fullName evidence="6">Inner membrane protein YecN</fullName>
    </submittedName>
    <submittedName>
        <fullName evidence="7">MAPEG family protein</fullName>
    </submittedName>
</protein>
<evidence type="ECO:0000313" key="7">
    <source>
        <dbReference type="EMBL" id="MCS5707860.1"/>
    </source>
</evidence>
<reference evidence="7" key="3">
    <citation type="submission" date="2021-06" db="EMBL/GenBank/DDBJ databases">
        <title>Genomic Description and Analysis of Intracellular Bacteria, Candidatus Berkiella cookevillensis and Candidatus Berkiella aquae.</title>
        <authorList>
            <person name="Kidane D.T."/>
            <person name="Mehari Y.T."/>
            <person name="Rice F.C."/>
            <person name="Arivett B.A."/>
            <person name="Farone A.L."/>
            <person name="Berk S.G."/>
            <person name="Farone M.B."/>
        </authorList>
    </citation>
    <scope>NUCLEOTIDE SEQUENCE</scope>
    <source>
        <strain evidence="7">CC99</strain>
    </source>
</reference>
<feature type="transmembrane region" description="Helical" evidence="5">
    <location>
        <begin position="104"/>
        <end position="123"/>
    </location>
</feature>
<feature type="transmembrane region" description="Helical" evidence="5">
    <location>
        <begin position="71"/>
        <end position="92"/>
    </location>
</feature>
<dbReference type="Proteomes" id="UP000051494">
    <property type="component" value="Unassembled WGS sequence"/>
</dbReference>
<dbReference type="STRING" id="437022.CC99x_01447"/>
<reference evidence="7" key="2">
    <citation type="journal article" date="2016" name="Genome Announc.">
        <title>Draft Genome Sequences of Two Novel Amoeba-Resistant Intranuclear Bacteria, 'Candidatus Berkiella cookevillensis' and 'Candidatus Berkiella aquae'.</title>
        <authorList>
            <person name="Mehari Y.T."/>
            <person name="Arivett B.A."/>
            <person name="Farone A.L."/>
            <person name="Gunderson J.H."/>
            <person name="Farone M.B."/>
        </authorList>
    </citation>
    <scope>NUCLEOTIDE SEQUENCE</scope>
    <source>
        <strain evidence="7">CC99</strain>
    </source>
</reference>
<keyword evidence="8" id="KW-1185">Reference proteome</keyword>